<name>A0ABW2Q7P0_9MICO</name>
<feature type="compositionally biased region" description="Low complexity" evidence="1">
    <location>
        <begin position="132"/>
        <end position="147"/>
    </location>
</feature>
<dbReference type="Gene3D" id="3.10.180.10">
    <property type="entry name" value="2,3-Dihydroxybiphenyl 1,2-Dioxygenase, domain 1"/>
    <property type="match status" value="1"/>
</dbReference>
<evidence type="ECO:0000313" key="3">
    <source>
        <dbReference type="EMBL" id="MFC7405530.1"/>
    </source>
</evidence>
<dbReference type="RefSeq" id="WP_382394050.1">
    <property type="nucleotide sequence ID" value="NZ_JBHTCQ010000002.1"/>
</dbReference>
<feature type="domain" description="VOC" evidence="2">
    <location>
        <begin position="5"/>
        <end position="133"/>
    </location>
</feature>
<evidence type="ECO:0000259" key="2">
    <source>
        <dbReference type="PROSITE" id="PS51819"/>
    </source>
</evidence>
<dbReference type="InterPro" id="IPR037523">
    <property type="entry name" value="VOC_core"/>
</dbReference>
<sequence length="155" mass="15994">MPTFTPAVVALPVADRHRAHAFYTSALELGTVGEPESDGLPEPLTLAVNDGLHLVLVPTDGFGWAVGDRAVAAPHTVECLLGVTVADDAAVDRLVRRATDAGADLVTAPGEQPWGYTGTVADPDGHLWEISAATTAPTRQTTQTTQTGPDEGSGS</sequence>
<evidence type="ECO:0000313" key="4">
    <source>
        <dbReference type="Proteomes" id="UP001596455"/>
    </source>
</evidence>
<evidence type="ECO:0000256" key="1">
    <source>
        <dbReference type="SAM" id="MobiDB-lite"/>
    </source>
</evidence>
<comment type="caution">
    <text evidence="3">The sequence shown here is derived from an EMBL/GenBank/DDBJ whole genome shotgun (WGS) entry which is preliminary data.</text>
</comment>
<dbReference type="InterPro" id="IPR029068">
    <property type="entry name" value="Glyas_Bleomycin-R_OHBP_Dase"/>
</dbReference>
<dbReference type="EMBL" id="JBHTCQ010000002">
    <property type="protein sequence ID" value="MFC7405530.1"/>
    <property type="molecule type" value="Genomic_DNA"/>
</dbReference>
<dbReference type="Proteomes" id="UP001596455">
    <property type="component" value="Unassembled WGS sequence"/>
</dbReference>
<keyword evidence="4" id="KW-1185">Reference proteome</keyword>
<accession>A0ABW2Q7P0</accession>
<protein>
    <submittedName>
        <fullName evidence="3">VOC family protein</fullName>
    </submittedName>
</protein>
<reference evidence="4" key="1">
    <citation type="journal article" date="2019" name="Int. J. Syst. Evol. Microbiol.">
        <title>The Global Catalogue of Microorganisms (GCM) 10K type strain sequencing project: providing services to taxonomists for standard genome sequencing and annotation.</title>
        <authorList>
            <consortium name="The Broad Institute Genomics Platform"/>
            <consortium name="The Broad Institute Genome Sequencing Center for Infectious Disease"/>
            <person name="Wu L."/>
            <person name="Ma J."/>
        </authorList>
    </citation>
    <scope>NUCLEOTIDE SEQUENCE [LARGE SCALE GENOMIC DNA]</scope>
    <source>
        <strain evidence="4">JCM 1490</strain>
    </source>
</reference>
<dbReference type="PROSITE" id="PS51819">
    <property type="entry name" value="VOC"/>
    <property type="match status" value="1"/>
</dbReference>
<dbReference type="Pfam" id="PF00903">
    <property type="entry name" value="Glyoxalase"/>
    <property type="match status" value="1"/>
</dbReference>
<proteinExistence type="predicted"/>
<dbReference type="InterPro" id="IPR004360">
    <property type="entry name" value="Glyas_Fos-R_dOase_dom"/>
</dbReference>
<organism evidence="3 4">
    <name type="scientific">Georgenia alba</name>
    <dbReference type="NCBI Taxonomy" id="2233858"/>
    <lineage>
        <taxon>Bacteria</taxon>
        <taxon>Bacillati</taxon>
        <taxon>Actinomycetota</taxon>
        <taxon>Actinomycetes</taxon>
        <taxon>Micrococcales</taxon>
        <taxon>Bogoriellaceae</taxon>
        <taxon>Georgenia</taxon>
    </lineage>
</organism>
<dbReference type="PANTHER" id="PTHR36503:SF2">
    <property type="entry name" value="BLR2408 PROTEIN"/>
    <property type="match status" value="1"/>
</dbReference>
<dbReference type="SUPFAM" id="SSF54593">
    <property type="entry name" value="Glyoxalase/Bleomycin resistance protein/Dihydroxybiphenyl dioxygenase"/>
    <property type="match status" value="1"/>
</dbReference>
<feature type="region of interest" description="Disordered" evidence="1">
    <location>
        <begin position="132"/>
        <end position="155"/>
    </location>
</feature>
<gene>
    <name evidence="3" type="ORF">ACFQQL_10465</name>
</gene>
<dbReference type="PANTHER" id="PTHR36503">
    <property type="entry name" value="BLR2520 PROTEIN"/>
    <property type="match status" value="1"/>
</dbReference>